<dbReference type="EMBL" id="CP043473">
    <property type="protein sequence ID" value="QEL56469.1"/>
    <property type="molecule type" value="Genomic_DNA"/>
</dbReference>
<dbReference type="GO" id="GO:0016787">
    <property type="term" value="F:hydrolase activity"/>
    <property type="evidence" value="ECO:0007669"/>
    <property type="project" value="UniProtKB-KW"/>
</dbReference>
<accession>A0A5C1DKG5</accession>
<dbReference type="KEGG" id="chrm:FYK34_13305"/>
<dbReference type="GO" id="GO:0004519">
    <property type="term" value="F:endonuclease activity"/>
    <property type="evidence" value="ECO:0007669"/>
    <property type="project" value="UniProtKB-KW"/>
</dbReference>
<comment type="similarity">
    <text evidence="2">Belongs to the phage GPA family.</text>
</comment>
<feature type="domain" description="Replication gene A protein-like" evidence="8">
    <location>
        <begin position="148"/>
        <end position="401"/>
    </location>
</feature>
<evidence type="ECO:0000256" key="6">
    <source>
        <dbReference type="ARBA" id="ARBA00022801"/>
    </source>
</evidence>
<keyword evidence="3" id="KW-0235">DNA replication</keyword>
<evidence type="ECO:0000259" key="8">
    <source>
        <dbReference type="Pfam" id="PF05840"/>
    </source>
</evidence>
<keyword evidence="5 9" id="KW-0255">Endonuclease</keyword>
<dbReference type="RefSeq" id="WP_149297187.1">
    <property type="nucleotide sequence ID" value="NZ_CP043473.1"/>
</dbReference>
<gene>
    <name evidence="9" type="ORF">FYK34_13305</name>
</gene>
<keyword evidence="10" id="KW-1185">Reference proteome</keyword>
<keyword evidence="4" id="KW-0540">Nuclease</keyword>
<organism evidence="9 10">
    <name type="scientific">Chromobacterium paludis</name>
    <dbReference type="NCBI Taxonomy" id="2605945"/>
    <lineage>
        <taxon>Bacteria</taxon>
        <taxon>Pseudomonadati</taxon>
        <taxon>Pseudomonadota</taxon>
        <taxon>Betaproteobacteria</taxon>
        <taxon>Neisseriales</taxon>
        <taxon>Chromobacteriaceae</taxon>
        <taxon>Chromobacterium</taxon>
    </lineage>
</organism>
<evidence type="ECO:0000256" key="2">
    <source>
        <dbReference type="ARBA" id="ARBA00009260"/>
    </source>
</evidence>
<reference evidence="9 10" key="1">
    <citation type="submission" date="2019-08" db="EMBL/GenBank/DDBJ databases">
        <title>Chromobacterium paludis, a novel bacterium isolated from a Maryland marsh pond.</title>
        <authorList>
            <person name="Blackburn M.B."/>
            <person name="Gundersen-Rindal D.E."/>
        </authorList>
    </citation>
    <scope>NUCLEOTIDE SEQUENCE [LARGE SCALE GENOMIC DNA]</scope>
    <source>
        <strain evidence="10">IIBBL 257-1</strain>
    </source>
</reference>
<keyword evidence="6" id="KW-0378">Hydrolase</keyword>
<feature type="region of interest" description="Disordered" evidence="7">
    <location>
        <begin position="601"/>
        <end position="622"/>
    </location>
</feature>
<evidence type="ECO:0000256" key="7">
    <source>
        <dbReference type="SAM" id="MobiDB-lite"/>
    </source>
</evidence>
<evidence type="ECO:0000313" key="9">
    <source>
        <dbReference type="EMBL" id="QEL56469.1"/>
    </source>
</evidence>
<evidence type="ECO:0000256" key="1">
    <source>
        <dbReference type="ARBA" id="ARBA00003293"/>
    </source>
</evidence>
<dbReference type="Pfam" id="PF05840">
    <property type="entry name" value="Phage_GPA"/>
    <property type="match status" value="1"/>
</dbReference>
<evidence type="ECO:0000256" key="5">
    <source>
        <dbReference type="ARBA" id="ARBA00022759"/>
    </source>
</evidence>
<dbReference type="InterPro" id="IPR008766">
    <property type="entry name" value="Replication_gene_A-like"/>
</dbReference>
<sequence length="622" mass="70602">MLHPLSLEYRRACLVEDREWVDSWLRAVPTQFAKRIRRQHNKLLFSEEFRYDGDARRAANLYVQDCRDHFVKIGGGQNLAASHDELRQAAVETVQHILNVRRWSNGADYPTIFQSLSGYLAERGVFLWDDENAPEDGVRLILSSKKKITFESQFQRITDEKFWRTVYGTELPRKVESEAIRIGLVNQQNGLYVSDDTLDRFRLQRCRNRALLESLVAFNELGDKFTLAELADLSVSNPDVRRAELMTRIAGFEAIARSLEHVALFLTITCPSLFHAFRKLEKGRVIKNPKYNGSTPRQAQQYLSRVYSYIRAELHRRKISPYGFRIAEPHHDGCPHWHLLLFVPANQVGELVSIFREYATRQDREELAGNLEARFKCIEIDWARGTAAGYVAKYVCKNVDGKKSNGDAVGINFDGLDTVTAAERVRAWASCWGIRQFQQVGVAPVTLWRELRRIAANDGTVIDSEVIRRAAEAADAGDWAGFVRALGGTGLRLSDLPIRLCRETGRTNRYGEEVGVRILGVADCEDGVFIQSRRHEWTVEFEPNRERNEPAVSSTSVNNCTKPTFVEARADVRGGANRPQLPCLVNRSDSVGLDFSSDPTFSRLSNSATHPRRPPHGSVRPL</sequence>
<evidence type="ECO:0000256" key="3">
    <source>
        <dbReference type="ARBA" id="ARBA00022705"/>
    </source>
</evidence>
<dbReference type="GO" id="GO:0006260">
    <property type="term" value="P:DNA replication"/>
    <property type="evidence" value="ECO:0007669"/>
    <property type="project" value="UniProtKB-KW"/>
</dbReference>
<proteinExistence type="inferred from homology"/>
<evidence type="ECO:0000256" key="4">
    <source>
        <dbReference type="ARBA" id="ARBA00022722"/>
    </source>
</evidence>
<name>A0A5C1DKG5_9NEIS</name>
<dbReference type="AlphaFoldDB" id="A0A5C1DKG5"/>
<protein>
    <submittedName>
        <fullName evidence="9">Replication endonuclease</fullName>
    </submittedName>
</protein>
<dbReference type="Proteomes" id="UP000322079">
    <property type="component" value="Chromosome"/>
</dbReference>
<evidence type="ECO:0000313" key="10">
    <source>
        <dbReference type="Proteomes" id="UP000322079"/>
    </source>
</evidence>
<comment type="function">
    <text evidence="1">Possible endonuclease which induces a single-strand cut and initiates DNA replication.</text>
</comment>